<dbReference type="GO" id="GO:0001755">
    <property type="term" value="P:neural crest cell migration"/>
    <property type="evidence" value="ECO:0007669"/>
    <property type="project" value="TreeGrafter"/>
</dbReference>
<dbReference type="PANTHER" id="PTHR11036:SF135">
    <property type="entry name" value="SEMAPHORIN 4D ISOFORM X1-RELATED"/>
    <property type="match status" value="1"/>
</dbReference>
<evidence type="ECO:0000256" key="6">
    <source>
        <dbReference type="ARBA" id="ARBA00023319"/>
    </source>
</evidence>
<dbReference type="PANTHER" id="PTHR11036">
    <property type="entry name" value="SEMAPHORIN"/>
    <property type="match status" value="1"/>
</dbReference>
<keyword evidence="10" id="KW-0732">Signal</keyword>
<evidence type="ECO:0000259" key="12">
    <source>
        <dbReference type="PROSITE" id="PS51004"/>
    </source>
</evidence>
<keyword evidence="13" id="KW-1185">Reference proteome</keyword>
<dbReference type="GO" id="GO:0005615">
    <property type="term" value="C:extracellular space"/>
    <property type="evidence" value="ECO:0007669"/>
    <property type="project" value="TreeGrafter"/>
</dbReference>
<evidence type="ECO:0000256" key="1">
    <source>
        <dbReference type="ARBA" id="ARBA00004370"/>
    </source>
</evidence>
<dbReference type="Pfam" id="PF00047">
    <property type="entry name" value="ig"/>
    <property type="match status" value="1"/>
</dbReference>
<evidence type="ECO:0000256" key="9">
    <source>
        <dbReference type="SAM" id="Phobius"/>
    </source>
</evidence>
<dbReference type="Pfam" id="PF01403">
    <property type="entry name" value="Sema"/>
    <property type="match status" value="1"/>
</dbReference>
<evidence type="ECO:0000313" key="14">
    <source>
        <dbReference type="RefSeq" id="XP_028283442.1"/>
    </source>
</evidence>
<evidence type="ECO:0000256" key="5">
    <source>
        <dbReference type="ARBA" id="ARBA00023180"/>
    </source>
</evidence>
<dbReference type="AlphaFoldDB" id="A0A6P7K3X3"/>
<dbReference type="InterPro" id="IPR036179">
    <property type="entry name" value="Ig-like_dom_sf"/>
</dbReference>
<feature type="compositionally biased region" description="Polar residues" evidence="8">
    <location>
        <begin position="739"/>
        <end position="748"/>
    </location>
</feature>
<sequence>MHQLLPLGVFWLLPLALMLEDKPQLDCIPRRSVPYHGDNAHLFHEEGVFNYTTMLLREDLNLLVLGAREAVYALDLKDISRKVASVKWEVTKEQKAACKNKGKDPETECLNYIRILHKTEDDRIYVCGTNAFDPECDYMSYADGSLTLEKKGEDGKGKCPFDPYQRYATIMVGNDLYSATSMNFLGSEPVLMRSSPVFIRTEFKSSWLNEPNFVSMAQMPESKNSLDGDDDKIYLFFSETAVEYDCYNKLVVSRVARVCKGDVGGQRTLQKKWTTFLKARIDCPVLGSQLPFIIQDTYEWCDPSQNWRDCLFYAIFTSQSDTSDRSAVCAYRVSDISKVFAEGKYKSPVPVEMSFVKWVMYSGDVPIPRPGACINNKARLENINKTLDLPDRTLQFIKDRPLMDQVVLPVGEKPVLVRRGAKFTRIVVNQVQAADGGKYHVMFIGTEKGSVLKAVNYNGVMFIIEEIQVFEPAKPIKILRFSTVTGQIYAGTDFGAAQIPLATCSRSSTCIDCVLSRDPYCGWDKTVGKCVFVSNADSELIQSVKEGNAVLCPVADPVKPVSWVTWPGGTLNLSCPSPSNLAKPSWELDNSSVTPSAHLQLLQHRLLILNVSVSDAGWYRCSSVERSTTDEFTTIVAEYQVTVDIAGSGRGGQLLPQAQTDGPSVTGLQAVVALLVVSLVALLAWNFYKGHLPLPWNCGKKNRDQTQGAFDQEAMNSRVIHPEAQRPAKAENKPLVSATHGNSNNNHSAEAGFPAVRDETDAPSVDQSLQFIDDEPEM</sequence>
<keyword evidence="6" id="KW-0393">Immunoglobulin domain</keyword>
<evidence type="ECO:0000256" key="3">
    <source>
        <dbReference type="ARBA" id="ARBA00023136"/>
    </source>
</evidence>
<feature type="domain" description="Sema" evidence="12">
    <location>
        <begin position="30"/>
        <end position="501"/>
    </location>
</feature>
<dbReference type="InterPro" id="IPR003599">
    <property type="entry name" value="Ig_sub"/>
</dbReference>
<dbReference type="InterPro" id="IPR013151">
    <property type="entry name" value="Immunoglobulin_dom"/>
</dbReference>
<dbReference type="GO" id="GO:0007411">
    <property type="term" value="P:axon guidance"/>
    <property type="evidence" value="ECO:0007669"/>
    <property type="project" value="TreeGrafter"/>
</dbReference>
<organism evidence="13 14">
    <name type="scientific">Parambassis ranga</name>
    <name type="common">Indian glassy fish</name>
    <dbReference type="NCBI Taxonomy" id="210632"/>
    <lineage>
        <taxon>Eukaryota</taxon>
        <taxon>Metazoa</taxon>
        <taxon>Chordata</taxon>
        <taxon>Craniata</taxon>
        <taxon>Vertebrata</taxon>
        <taxon>Euteleostomi</taxon>
        <taxon>Actinopterygii</taxon>
        <taxon>Neopterygii</taxon>
        <taxon>Teleostei</taxon>
        <taxon>Neoteleostei</taxon>
        <taxon>Acanthomorphata</taxon>
        <taxon>Ovalentaria</taxon>
        <taxon>Ambassidae</taxon>
        <taxon>Parambassis</taxon>
    </lineage>
</organism>
<accession>A0A6P7K3X3</accession>
<keyword evidence="9" id="KW-0812">Transmembrane</keyword>
<dbReference type="Gene3D" id="2.60.40.10">
    <property type="entry name" value="Immunoglobulins"/>
    <property type="match status" value="1"/>
</dbReference>
<dbReference type="FunFam" id="2.130.10.10:FF:001703">
    <property type="entry name" value="Semaphorin 4e"/>
    <property type="match status" value="1"/>
</dbReference>
<feature type="signal peptide" evidence="10">
    <location>
        <begin position="1"/>
        <end position="18"/>
    </location>
</feature>
<dbReference type="GO" id="GO:0030335">
    <property type="term" value="P:positive regulation of cell migration"/>
    <property type="evidence" value="ECO:0007669"/>
    <property type="project" value="TreeGrafter"/>
</dbReference>
<feature type="region of interest" description="Disordered" evidence="8">
    <location>
        <begin position="722"/>
        <end position="778"/>
    </location>
</feature>
<dbReference type="GO" id="GO:0043931">
    <property type="term" value="P:ossification involved in bone maturation"/>
    <property type="evidence" value="ECO:0007669"/>
    <property type="project" value="TreeGrafter"/>
</dbReference>
<dbReference type="Gene3D" id="2.130.10.10">
    <property type="entry name" value="YVTN repeat-like/Quinoprotein amine dehydrogenase"/>
    <property type="match status" value="1"/>
</dbReference>
<dbReference type="InterPro" id="IPR027231">
    <property type="entry name" value="Semaphorin"/>
</dbReference>
<dbReference type="GO" id="GO:0071526">
    <property type="term" value="P:semaphorin-plexin signaling pathway"/>
    <property type="evidence" value="ECO:0007669"/>
    <property type="project" value="TreeGrafter"/>
</dbReference>
<dbReference type="RefSeq" id="XP_028283442.1">
    <property type="nucleotide sequence ID" value="XM_028427641.1"/>
</dbReference>
<dbReference type="InterPro" id="IPR015943">
    <property type="entry name" value="WD40/YVTN_repeat-like_dom_sf"/>
</dbReference>
<dbReference type="InterPro" id="IPR002165">
    <property type="entry name" value="Plexin_repeat"/>
</dbReference>
<keyword evidence="4" id="KW-1015">Disulfide bond</keyword>
<dbReference type="InterPro" id="IPR016201">
    <property type="entry name" value="PSI"/>
</dbReference>
<evidence type="ECO:0000313" key="13">
    <source>
        <dbReference type="Proteomes" id="UP000515145"/>
    </source>
</evidence>
<keyword evidence="9" id="KW-1133">Transmembrane helix</keyword>
<evidence type="ECO:0000256" key="4">
    <source>
        <dbReference type="ARBA" id="ARBA00023157"/>
    </source>
</evidence>
<dbReference type="PROSITE" id="PS50835">
    <property type="entry name" value="IG_LIKE"/>
    <property type="match status" value="1"/>
</dbReference>
<dbReference type="SMART" id="SM00423">
    <property type="entry name" value="PSI"/>
    <property type="match status" value="1"/>
</dbReference>
<dbReference type="InterPro" id="IPR036352">
    <property type="entry name" value="Semap_dom_sf"/>
</dbReference>
<dbReference type="GeneID" id="114449810"/>
<feature type="domain" description="Ig-like" evidence="11">
    <location>
        <begin position="553"/>
        <end position="633"/>
    </location>
</feature>
<dbReference type="SUPFAM" id="SSF101912">
    <property type="entry name" value="Sema domain"/>
    <property type="match status" value="1"/>
</dbReference>
<name>A0A6P7K3X3_9TELE</name>
<dbReference type="InParanoid" id="A0A6P7K3X3"/>
<gene>
    <name evidence="14" type="primary">LOC114449810</name>
</gene>
<dbReference type="InterPro" id="IPR001627">
    <property type="entry name" value="Semap_dom"/>
</dbReference>
<comment type="subcellular location">
    <subcellularLocation>
        <location evidence="1">Membrane</location>
    </subcellularLocation>
</comment>
<dbReference type="SMART" id="SM00630">
    <property type="entry name" value="Sema"/>
    <property type="match status" value="1"/>
</dbReference>
<feature type="chain" id="PRO_5027968891" evidence="10">
    <location>
        <begin position="19"/>
        <end position="778"/>
    </location>
</feature>
<evidence type="ECO:0000256" key="7">
    <source>
        <dbReference type="PROSITE-ProRule" id="PRU00352"/>
    </source>
</evidence>
<comment type="similarity">
    <text evidence="2">Belongs to the semaphorin family.</text>
</comment>
<dbReference type="InterPro" id="IPR013783">
    <property type="entry name" value="Ig-like_fold"/>
</dbReference>
<feature type="compositionally biased region" description="Basic and acidic residues" evidence="8">
    <location>
        <begin position="722"/>
        <end position="732"/>
    </location>
</feature>
<dbReference type="SUPFAM" id="SSF48726">
    <property type="entry name" value="Immunoglobulin"/>
    <property type="match status" value="1"/>
</dbReference>
<dbReference type="GO" id="GO:0045499">
    <property type="term" value="F:chemorepellent activity"/>
    <property type="evidence" value="ECO:0007669"/>
    <property type="project" value="TreeGrafter"/>
</dbReference>
<dbReference type="GO" id="GO:0000122">
    <property type="term" value="P:negative regulation of transcription by RNA polymerase II"/>
    <property type="evidence" value="ECO:0007669"/>
    <property type="project" value="TreeGrafter"/>
</dbReference>
<dbReference type="PROSITE" id="PS51004">
    <property type="entry name" value="SEMA"/>
    <property type="match status" value="1"/>
</dbReference>
<dbReference type="OrthoDB" id="9988752at2759"/>
<evidence type="ECO:0000256" key="2">
    <source>
        <dbReference type="ARBA" id="ARBA00009492"/>
    </source>
</evidence>
<dbReference type="GO" id="GO:0030215">
    <property type="term" value="F:semaphorin receptor binding"/>
    <property type="evidence" value="ECO:0007669"/>
    <property type="project" value="InterPro"/>
</dbReference>
<dbReference type="GO" id="GO:0005886">
    <property type="term" value="C:plasma membrane"/>
    <property type="evidence" value="ECO:0007669"/>
    <property type="project" value="TreeGrafter"/>
</dbReference>
<dbReference type="SMART" id="SM00409">
    <property type="entry name" value="IG"/>
    <property type="match status" value="1"/>
</dbReference>
<protein>
    <submittedName>
        <fullName evidence="14">Semaphorin-4E-like</fullName>
    </submittedName>
</protein>
<keyword evidence="5" id="KW-0325">Glycoprotein</keyword>
<keyword evidence="3 9" id="KW-0472">Membrane</keyword>
<evidence type="ECO:0000259" key="11">
    <source>
        <dbReference type="PROSITE" id="PS50835"/>
    </source>
</evidence>
<dbReference type="Proteomes" id="UP000515145">
    <property type="component" value="Chromosome 17"/>
</dbReference>
<dbReference type="InterPro" id="IPR007110">
    <property type="entry name" value="Ig-like_dom"/>
</dbReference>
<feature type="transmembrane region" description="Helical" evidence="9">
    <location>
        <begin position="667"/>
        <end position="688"/>
    </location>
</feature>
<dbReference type="Gene3D" id="3.30.1680.10">
    <property type="entry name" value="ligand-binding face of the semaphorins, domain 2"/>
    <property type="match status" value="1"/>
</dbReference>
<proteinExistence type="inferred from homology"/>
<dbReference type="Pfam" id="PF01437">
    <property type="entry name" value="PSI"/>
    <property type="match status" value="1"/>
</dbReference>
<evidence type="ECO:0000256" key="10">
    <source>
        <dbReference type="SAM" id="SignalP"/>
    </source>
</evidence>
<dbReference type="SUPFAM" id="SSF103575">
    <property type="entry name" value="Plexin repeat"/>
    <property type="match status" value="1"/>
</dbReference>
<reference evidence="14" key="1">
    <citation type="submission" date="2025-08" db="UniProtKB">
        <authorList>
            <consortium name="RefSeq"/>
        </authorList>
    </citation>
    <scope>IDENTIFICATION</scope>
</reference>
<evidence type="ECO:0000256" key="8">
    <source>
        <dbReference type="SAM" id="MobiDB-lite"/>
    </source>
</evidence>
<comment type="caution">
    <text evidence="7">Lacks conserved residue(s) required for the propagation of feature annotation.</text>
</comment>